<keyword evidence="1" id="KW-0732">Signal</keyword>
<evidence type="ECO:0000259" key="2">
    <source>
        <dbReference type="Pfam" id="PF01841"/>
    </source>
</evidence>
<evidence type="ECO:0000259" key="3">
    <source>
        <dbReference type="Pfam" id="PF12969"/>
    </source>
</evidence>
<feature type="domain" description="DUF3857" evidence="3">
    <location>
        <begin position="60"/>
        <end position="218"/>
    </location>
</feature>
<dbReference type="InterPro" id="IPR002931">
    <property type="entry name" value="Transglutaminase-like"/>
</dbReference>
<gene>
    <name evidence="4" type="ORF">FHW36_103288</name>
</gene>
<dbReference type="InterPro" id="IPR024618">
    <property type="entry name" value="DUF3857"/>
</dbReference>
<evidence type="ECO:0000313" key="5">
    <source>
        <dbReference type="Proteomes" id="UP000320811"/>
    </source>
</evidence>
<dbReference type="AlphaFoldDB" id="A0A561PTN5"/>
<feature type="domain" description="Transglutaminase-like" evidence="2">
    <location>
        <begin position="278"/>
        <end position="357"/>
    </location>
</feature>
<dbReference type="InterPro" id="IPR038765">
    <property type="entry name" value="Papain-like_cys_pep_sf"/>
</dbReference>
<dbReference type="OrthoDB" id="8595007at2"/>
<reference evidence="4 5" key="1">
    <citation type="submission" date="2019-06" db="EMBL/GenBank/DDBJ databases">
        <title>Sorghum-associated microbial communities from plants grown in Nebraska, USA.</title>
        <authorList>
            <person name="Schachtman D."/>
        </authorList>
    </citation>
    <scope>NUCLEOTIDE SEQUENCE [LARGE SCALE GENOMIC DNA]</scope>
    <source>
        <strain evidence="4 5">1209</strain>
    </source>
</reference>
<dbReference type="Gene3D" id="2.60.40.3140">
    <property type="match status" value="1"/>
</dbReference>
<dbReference type="Gene3D" id="3.10.620.30">
    <property type="match status" value="1"/>
</dbReference>
<dbReference type="Pfam" id="PF01841">
    <property type="entry name" value="Transglut_core"/>
    <property type="match status" value="1"/>
</dbReference>
<keyword evidence="5" id="KW-1185">Reference proteome</keyword>
<name>A0A561PTN5_9BACT</name>
<sequence length="637" mass="71692">MHKLLTTTAALLLAVAGQPARAGDPEYPAKNIPASLKENAHIVKRLEETAIRINDLTDMRINRHYVVTVLDEAGANDARLVVPYSKLSEILSISGSLYDAEGKQIKRLKQSDIKDLSAVDDGSLMTDERLKAHQFYYNVYPYTVEYELSERVYSTLWFPTWMPQSDIDCTVEQSTLKVTTPADFTLRFRSYLYNGEPVTTTDKGTKTYAWEVKQIKALKSELNAVEFYRRTPAVFLGTTDFELDKYKGNSNSWKGLGAFFYQLNAGRDVLPDATKAKVHELIDGLHSREEKIKTLYKFMQRNSRYISIQLGIGGWQTFDAASVATKGYGDCKALSNYMMALLKEAGIKSNCVSVKAGENAHTIREDFPSSQFNHVILCVPGEKDTTWLECTNPYLPAGYLGGFTDNRPVLLLDEKDSKLVRTPVYGMDFNQQIRHINATIDSSGNMALSAVKVTSGLQQDDLRDAIHRLSRERQLELLRKGLGLSSYDIVDYSYKELETATPAIEEMMKVKGNNYATVTGKRMFINPNIFARDGVKLEPDSSRQSDIRLNMAYRDVDSVEIILPVGYQPESVPTPVSLSSKFGNYSATVILKGNTVTYIRKMERQSGTFPAAEYPELVKFYGGIYRADRNRLVLVKE</sequence>
<dbReference type="Proteomes" id="UP000320811">
    <property type="component" value="Unassembled WGS sequence"/>
</dbReference>
<feature type="chain" id="PRO_5021821609" evidence="1">
    <location>
        <begin position="23"/>
        <end position="637"/>
    </location>
</feature>
<dbReference type="EMBL" id="VIWO01000003">
    <property type="protein sequence ID" value="TWF41484.1"/>
    <property type="molecule type" value="Genomic_DNA"/>
</dbReference>
<organism evidence="4 5">
    <name type="scientific">Chitinophaga polysaccharea</name>
    <dbReference type="NCBI Taxonomy" id="1293035"/>
    <lineage>
        <taxon>Bacteria</taxon>
        <taxon>Pseudomonadati</taxon>
        <taxon>Bacteroidota</taxon>
        <taxon>Chitinophagia</taxon>
        <taxon>Chitinophagales</taxon>
        <taxon>Chitinophagaceae</taxon>
        <taxon>Chitinophaga</taxon>
    </lineage>
</organism>
<evidence type="ECO:0000256" key="1">
    <source>
        <dbReference type="SAM" id="SignalP"/>
    </source>
</evidence>
<accession>A0A561PTN5</accession>
<comment type="caution">
    <text evidence="4">The sequence shown here is derived from an EMBL/GenBank/DDBJ whole genome shotgun (WGS) entry which is preliminary data.</text>
</comment>
<feature type="signal peptide" evidence="1">
    <location>
        <begin position="1"/>
        <end position="22"/>
    </location>
</feature>
<dbReference type="SUPFAM" id="SSF54001">
    <property type="entry name" value="Cysteine proteinases"/>
    <property type="match status" value="1"/>
</dbReference>
<dbReference type="Gene3D" id="2.60.120.1130">
    <property type="match status" value="1"/>
</dbReference>
<protein>
    <submittedName>
        <fullName evidence="4">Transglutaminase superfamily protein</fullName>
    </submittedName>
</protein>
<proteinExistence type="predicted"/>
<dbReference type="RefSeq" id="WP_145669215.1">
    <property type="nucleotide sequence ID" value="NZ_VIWO01000003.1"/>
</dbReference>
<dbReference type="Pfam" id="PF12969">
    <property type="entry name" value="DUF3857"/>
    <property type="match status" value="1"/>
</dbReference>
<evidence type="ECO:0000313" key="4">
    <source>
        <dbReference type="EMBL" id="TWF41484.1"/>
    </source>
</evidence>